<dbReference type="AlphaFoldDB" id="A0A397VKF7"/>
<feature type="domain" description="TLDc" evidence="1">
    <location>
        <begin position="70"/>
        <end position="124"/>
    </location>
</feature>
<dbReference type="InterPro" id="IPR006571">
    <property type="entry name" value="TLDc_dom"/>
</dbReference>
<organism evidence="2 3">
    <name type="scientific">Gigaspora rosea</name>
    <dbReference type="NCBI Taxonomy" id="44941"/>
    <lineage>
        <taxon>Eukaryota</taxon>
        <taxon>Fungi</taxon>
        <taxon>Fungi incertae sedis</taxon>
        <taxon>Mucoromycota</taxon>
        <taxon>Glomeromycotina</taxon>
        <taxon>Glomeromycetes</taxon>
        <taxon>Diversisporales</taxon>
        <taxon>Gigasporaceae</taxon>
        <taxon>Gigaspora</taxon>
    </lineage>
</organism>
<keyword evidence="3" id="KW-1185">Reference proteome</keyword>
<comment type="caution">
    <text evidence="2">The sequence shown here is derived from an EMBL/GenBank/DDBJ whole genome shotgun (WGS) entry which is preliminary data.</text>
</comment>
<protein>
    <recommendedName>
        <fullName evidence="1">TLDc domain-containing protein</fullName>
    </recommendedName>
</protein>
<dbReference type="Pfam" id="PF07534">
    <property type="entry name" value="TLD"/>
    <property type="match status" value="1"/>
</dbReference>
<dbReference type="Proteomes" id="UP000266673">
    <property type="component" value="Unassembled WGS sequence"/>
</dbReference>
<reference evidence="2 3" key="1">
    <citation type="submission" date="2018-06" db="EMBL/GenBank/DDBJ databases">
        <title>Comparative genomics reveals the genomic features of Rhizophagus irregularis, R. cerebriforme, R. diaphanum and Gigaspora rosea, and their symbiotic lifestyle signature.</title>
        <authorList>
            <person name="Morin E."/>
            <person name="San Clemente H."/>
            <person name="Chen E.C.H."/>
            <person name="De La Providencia I."/>
            <person name="Hainaut M."/>
            <person name="Kuo A."/>
            <person name="Kohler A."/>
            <person name="Murat C."/>
            <person name="Tang N."/>
            <person name="Roy S."/>
            <person name="Loubradou J."/>
            <person name="Henrissat B."/>
            <person name="Grigoriev I.V."/>
            <person name="Corradi N."/>
            <person name="Roux C."/>
            <person name="Martin F.M."/>
        </authorList>
    </citation>
    <scope>NUCLEOTIDE SEQUENCE [LARGE SCALE GENOMIC DNA]</scope>
    <source>
        <strain evidence="2 3">DAOM 194757</strain>
    </source>
</reference>
<dbReference type="OrthoDB" id="10581298at2759"/>
<accession>A0A397VKF7</accession>
<dbReference type="EMBL" id="QKWP01000307">
    <property type="protein sequence ID" value="RIB22482.1"/>
    <property type="molecule type" value="Genomic_DNA"/>
</dbReference>
<evidence type="ECO:0000259" key="1">
    <source>
        <dbReference type="Pfam" id="PF07534"/>
    </source>
</evidence>
<sequence>MGIAQNQGLPSDPEDRTPENFQALKTTLQNCLPLIRYFQISGNDIPTNSRKKSLERYNEKDRRSNSTNIVNNLSTSLLLRGSRDGFTLDTFWNLCNKKENVVLIIKVKGTDQILDGYNSIGWERPYSFK</sequence>
<evidence type="ECO:0000313" key="3">
    <source>
        <dbReference type="Proteomes" id="UP000266673"/>
    </source>
</evidence>
<proteinExistence type="predicted"/>
<name>A0A397VKF7_9GLOM</name>
<evidence type="ECO:0000313" key="2">
    <source>
        <dbReference type="EMBL" id="RIB22482.1"/>
    </source>
</evidence>
<gene>
    <name evidence="2" type="ORF">C2G38_2173869</name>
</gene>